<dbReference type="EMBL" id="WVTA01000006">
    <property type="protein sequence ID" value="KAK3208981.1"/>
    <property type="molecule type" value="Genomic_DNA"/>
</dbReference>
<evidence type="ECO:0000313" key="3">
    <source>
        <dbReference type="Proteomes" id="UP001280581"/>
    </source>
</evidence>
<evidence type="ECO:0000256" key="1">
    <source>
        <dbReference type="SAM" id="MobiDB-lite"/>
    </source>
</evidence>
<sequence length="204" mass="22313">MIEAYKDLKHGTHGKNSYESLKLERTASQLLHRMQETASEDSLESTRARVMANARTIYGPARYLDIITFGSTSSRKIAAAIVEHNPNGRSYVHCCSAKEDTRLAALEHLLVIQEDIMQRLMDREGIASNGWLPATAQAQHAQAFSSMTDLAASNPMLHGPYSHNPSNAPSKAPSPSFSSVPSTAPSQPQPVRPGRVQWIMGSES</sequence>
<dbReference type="AlphaFoldDB" id="A0AAN6LXE6"/>
<protein>
    <submittedName>
        <fullName evidence="2">Uncharacterized protein</fullName>
    </submittedName>
</protein>
<feature type="compositionally biased region" description="Low complexity" evidence="1">
    <location>
        <begin position="165"/>
        <end position="186"/>
    </location>
</feature>
<evidence type="ECO:0000313" key="2">
    <source>
        <dbReference type="EMBL" id="KAK3208981.1"/>
    </source>
</evidence>
<accession>A0AAN6LXE6</accession>
<feature type="region of interest" description="Disordered" evidence="1">
    <location>
        <begin position="155"/>
        <end position="204"/>
    </location>
</feature>
<reference evidence="2 3" key="1">
    <citation type="submission" date="2021-02" db="EMBL/GenBank/DDBJ databases">
        <title>Genome assembly of Pseudopithomyces chartarum.</title>
        <authorList>
            <person name="Jauregui R."/>
            <person name="Singh J."/>
            <person name="Voisey C."/>
        </authorList>
    </citation>
    <scope>NUCLEOTIDE SEQUENCE [LARGE SCALE GENOMIC DNA]</scope>
    <source>
        <strain evidence="2 3">AGR01</strain>
    </source>
</reference>
<name>A0AAN6LXE6_9PLEO</name>
<organism evidence="2 3">
    <name type="scientific">Pseudopithomyces chartarum</name>
    <dbReference type="NCBI Taxonomy" id="1892770"/>
    <lineage>
        <taxon>Eukaryota</taxon>
        <taxon>Fungi</taxon>
        <taxon>Dikarya</taxon>
        <taxon>Ascomycota</taxon>
        <taxon>Pezizomycotina</taxon>
        <taxon>Dothideomycetes</taxon>
        <taxon>Pleosporomycetidae</taxon>
        <taxon>Pleosporales</taxon>
        <taxon>Massarineae</taxon>
        <taxon>Didymosphaeriaceae</taxon>
        <taxon>Pseudopithomyces</taxon>
    </lineage>
</organism>
<keyword evidence="3" id="KW-1185">Reference proteome</keyword>
<comment type="caution">
    <text evidence="2">The sequence shown here is derived from an EMBL/GenBank/DDBJ whole genome shotgun (WGS) entry which is preliminary data.</text>
</comment>
<gene>
    <name evidence="2" type="ORF">GRF29_69g377215</name>
</gene>
<dbReference type="Proteomes" id="UP001280581">
    <property type="component" value="Unassembled WGS sequence"/>
</dbReference>
<proteinExistence type="predicted"/>